<organism evidence="2 3">
    <name type="scientific">Dendryphion nanum</name>
    <dbReference type="NCBI Taxonomy" id="256645"/>
    <lineage>
        <taxon>Eukaryota</taxon>
        <taxon>Fungi</taxon>
        <taxon>Dikarya</taxon>
        <taxon>Ascomycota</taxon>
        <taxon>Pezizomycotina</taxon>
        <taxon>Dothideomycetes</taxon>
        <taxon>Pleosporomycetidae</taxon>
        <taxon>Pleosporales</taxon>
        <taxon>Torulaceae</taxon>
        <taxon>Dendryphion</taxon>
    </lineage>
</organism>
<feature type="compositionally biased region" description="Low complexity" evidence="1">
    <location>
        <begin position="484"/>
        <end position="494"/>
    </location>
</feature>
<evidence type="ECO:0000313" key="3">
    <source>
        <dbReference type="Proteomes" id="UP000700596"/>
    </source>
</evidence>
<dbReference type="AlphaFoldDB" id="A0A9P9DF40"/>
<gene>
    <name evidence="2" type="ORF">B0J11DRAFT_591907</name>
</gene>
<sequence length="541" mass="59943">MTQAVKTVAAILINPTSVTQIVQMDVVIILRHTFTLQEVVKMDAASLSRIMVDGNASAPPRIWTESCRGPHPNGSCREAQYSSQAFSPAPIASPIPQRQPTRVVNFTTPEIHRATAHREVPAVACDIPPPQHQALPNRSLSNELISLLIGDPETSSVFLVPELFQVSMEILRNSVRLFNYVKNCKDSSSGKDKCIKIDNVDPRAFRMYLEYLTTGTVYFSPQWGQSHANARKQKWGWKACWPLLNAHILATTIGDDDYADFIMDLLRETLLPDLPMCNATISHLFAPTSTSSRASTELKRFVTDYALKGGQGNFTNVKSAVCPPLFVQNALRRSVKCTELYMNVKNSLVQEYYKRPRDSNCAPVAQVKGRCEEQENVTLHTRDADDHYTGQYVKNDTSNTPYQGEPFTNKTPPFKNPGQHGTGSISPVAHPRKHFANNSPHTSHPHITHQGQPLTNAAPPTTHPESYFTNNAPPNHTHFPNIHSRSSSSSRLSSTVPGQITGIVPTRPHNRDVDSVIERAYGLPRPGDAGHGRTPRVDSVD</sequence>
<protein>
    <recommendedName>
        <fullName evidence="4">BTB domain-containing protein</fullName>
    </recommendedName>
</protein>
<accession>A0A9P9DF40</accession>
<evidence type="ECO:0000256" key="1">
    <source>
        <dbReference type="SAM" id="MobiDB-lite"/>
    </source>
</evidence>
<name>A0A9P9DF40_9PLEO</name>
<feature type="compositionally biased region" description="Polar residues" evidence="1">
    <location>
        <begin position="449"/>
        <end position="474"/>
    </location>
</feature>
<comment type="caution">
    <text evidence="2">The sequence shown here is derived from an EMBL/GenBank/DDBJ whole genome shotgun (WGS) entry which is preliminary data.</text>
</comment>
<feature type="compositionally biased region" description="Basic and acidic residues" evidence="1">
    <location>
        <begin position="528"/>
        <end position="541"/>
    </location>
</feature>
<feature type="compositionally biased region" description="Polar residues" evidence="1">
    <location>
        <begin position="392"/>
        <end position="411"/>
    </location>
</feature>
<dbReference type="OrthoDB" id="3791417at2759"/>
<keyword evidence="3" id="KW-1185">Reference proteome</keyword>
<feature type="region of interest" description="Disordered" evidence="1">
    <location>
        <begin position="376"/>
        <end position="541"/>
    </location>
</feature>
<evidence type="ECO:0008006" key="4">
    <source>
        <dbReference type="Google" id="ProtNLM"/>
    </source>
</evidence>
<proteinExistence type="predicted"/>
<dbReference type="Proteomes" id="UP000700596">
    <property type="component" value="Unassembled WGS sequence"/>
</dbReference>
<evidence type="ECO:0000313" key="2">
    <source>
        <dbReference type="EMBL" id="KAH7117596.1"/>
    </source>
</evidence>
<dbReference type="EMBL" id="JAGMWT010000013">
    <property type="protein sequence ID" value="KAH7117596.1"/>
    <property type="molecule type" value="Genomic_DNA"/>
</dbReference>
<reference evidence="2" key="1">
    <citation type="journal article" date="2021" name="Nat. Commun.">
        <title>Genetic determinants of endophytism in the Arabidopsis root mycobiome.</title>
        <authorList>
            <person name="Mesny F."/>
            <person name="Miyauchi S."/>
            <person name="Thiergart T."/>
            <person name="Pickel B."/>
            <person name="Atanasova L."/>
            <person name="Karlsson M."/>
            <person name="Huettel B."/>
            <person name="Barry K.W."/>
            <person name="Haridas S."/>
            <person name="Chen C."/>
            <person name="Bauer D."/>
            <person name="Andreopoulos W."/>
            <person name="Pangilinan J."/>
            <person name="LaButti K."/>
            <person name="Riley R."/>
            <person name="Lipzen A."/>
            <person name="Clum A."/>
            <person name="Drula E."/>
            <person name="Henrissat B."/>
            <person name="Kohler A."/>
            <person name="Grigoriev I.V."/>
            <person name="Martin F.M."/>
            <person name="Hacquard S."/>
        </authorList>
    </citation>
    <scope>NUCLEOTIDE SEQUENCE</scope>
    <source>
        <strain evidence="2">MPI-CAGE-CH-0243</strain>
    </source>
</reference>